<evidence type="ECO:0000256" key="1">
    <source>
        <dbReference type="SAM" id="MobiDB-lite"/>
    </source>
</evidence>
<dbReference type="GeneID" id="80862643"/>
<feature type="compositionally biased region" description="Polar residues" evidence="1">
    <location>
        <begin position="263"/>
        <end position="281"/>
    </location>
</feature>
<feature type="region of interest" description="Disordered" evidence="1">
    <location>
        <begin position="1"/>
        <end position="68"/>
    </location>
</feature>
<dbReference type="Proteomes" id="UP001140511">
    <property type="component" value="Unassembled WGS sequence"/>
</dbReference>
<organism evidence="2 3">
    <name type="scientific">Trichoderma breve</name>
    <dbReference type="NCBI Taxonomy" id="2034170"/>
    <lineage>
        <taxon>Eukaryota</taxon>
        <taxon>Fungi</taxon>
        <taxon>Dikarya</taxon>
        <taxon>Ascomycota</taxon>
        <taxon>Pezizomycotina</taxon>
        <taxon>Sordariomycetes</taxon>
        <taxon>Hypocreomycetidae</taxon>
        <taxon>Hypocreales</taxon>
        <taxon>Hypocreaceae</taxon>
        <taxon>Trichoderma</taxon>
    </lineage>
</organism>
<feature type="compositionally biased region" description="Basic and acidic residues" evidence="1">
    <location>
        <begin position="1"/>
        <end position="22"/>
    </location>
</feature>
<keyword evidence="3" id="KW-1185">Reference proteome</keyword>
<dbReference type="AlphaFoldDB" id="A0A9W9ECJ6"/>
<accession>A0A9W9ECJ6</accession>
<reference evidence="2" key="1">
    <citation type="submission" date="2022-09" db="EMBL/GenBank/DDBJ databases">
        <title>Chromosome-level assembly of Trichoderma breve T069, a fungus used in development of biopesticide product.</title>
        <authorList>
            <person name="Lin R."/>
            <person name="Liu T."/>
        </authorList>
    </citation>
    <scope>NUCLEOTIDE SEQUENCE</scope>
    <source>
        <strain evidence="2">T069</strain>
    </source>
</reference>
<dbReference type="RefSeq" id="XP_056033271.1">
    <property type="nucleotide sequence ID" value="XM_056167955.1"/>
</dbReference>
<evidence type="ECO:0000313" key="2">
    <source>
        <dbReference type="EMBL" id="KAJ4864215.1"/>
    </source>
</evidence>
<name>A0A9W9ECJ6_9HYPO</name>
<proteinExistence type="predicted"/>
<comment type="caution">
    <text evidence="2">The sequence shown here is derived from an EMBL/GenBank/DDBJ whole genome shotgun (WGS) entry which is preliminary data.</text>
</comment>
<dbReference type="EMBL" id="JAOPEN010000001">
    <property type="protein sequence ID" value="KAJ4864215.1"/>
    <property type="molecule type" value="Genomic_DNA"/>
</dbReference>
<feature type="region of interest" description="Disordered" evidence="1">
    <location>
        <begin position="263"/>
        <end position="309"/>
    </location>
</feature>
<gene>
    <name evidence="2" type="ORF">T069G_00745</name>
</gene>
<feature type="compositionally biased region" description="Basic residues" evidence="1">
    <location>
        <begin position="47"/>
        <end position="62"/>
    </location>
</feature>
<protein>
    <submittedName>
        <fullName evidence="2">Uncharacterized protein</fullName>
    </submittedName>
</protein>
<sequence length="317" mass="35714">MEVRASAKKDEKADCRNPRDESSTSDGSEPPILLEADGELAIVESRKRSRQPRRSHGRRRANKQAVTIDNGEELLQKLALSGKRAASPSSPSSSTRKKVKFVLDDSACKQKVCIKSYKIPSEFEELTRELFPLDGRISNLPTVNVLAELKEKYCDEQHSWSNEMREEFRRLAPSMDFSMNLSALGISNHKISLDAHSSGATWIHFWFLRVIYGPCACSKQSWFPDLAEKYPWMLETAPEDVMTPEVQSLPNLPTSYWHLVNPRSETPQIPKSESIDTSNRYVNKETGKTASNETAPDESIHCCSPDPSSPIIGRFDI</sequence>
<evidence type="ECO:0000313" key="3">
    <source>
        <dbReference type="Proteomes" id="UP001140511"/>
    </source>
</evidence>